<feature type="repeat" description="WD" evidence="3">
    <location>
        <begin position="504"/>
        <end position="545"/>
    </location>
</feature>
<protein>
    <recommendedName>
        <fullName evidence="5">EML-like second beta-propeller domain-containing protein</fullName>
    </recommendedName>
</protein>
<gene>
    <name evidence="6" type="ORF">POCTA_138.1.T1830015</name>
</gene>
<feature type="repeat" description="WD" evidence="3">
    <location>
        <begin position="588"/>
        <end position="629"/>
    </location>
</feature>
<dbReference type="Pfam" id="PF00400">
    <property type="entry name" value="WD40"/>
    <property type="match status" value="3"/>
</dbReference>
<evidence type="ECO:0000256" key="2">
    <source>
        <dbReference type="ARBA" id="ARBA00022737"/>
    </source>
</evidence>
<dbReference type="PANTHER" id="PTHR45333:SF1">
    <property type="entry name" value="CHROMOSOME UNDETERMINED SCAFFOLD_625, WHOLE GENOME SHOTGUN SEQUENCE"/>
    <property type="match status" value="1"/>
</dbReference>
<organism evidence="6 7">
    <name type="scientific">Paramecium octaurelia</name>
    <dbReference type="NCBI Taxonomy" id="43137"/>
    <lineage>
        <taxon>Eukaryota</taxon>
        <taxon>Sar</taxon>
        <taxon>Alveolata</taxon>
        <taxon>Ciliophora</taxon>
        <taxon>Intramacronucleata</taxon>
        <taxon>Oligohymenophorea</taxon>
        <taxon>Peniculida</taxon>
        <taxon>Parameciidae</taxon>
        <taxon>Paramecium</taxon>
    </lineage>
</organism>
<dbReference type="Proteomes" id="UP000683925">
    <property type="component" value="Unassembled WGS sequence"/>
</dbReference>
<evidence type="ECO:0000313" key="7">
    <source>
        <dbReference type="Proteomes" id="UP000683925"/>
    </source>
</evidence>
<dbReference type="Pfam" id="PF00805">
    <property type="entry name" value="Pentapeptide"/>
    <property type="match status" value="1"/>
</dbReference>
<evidence type="ECO:0000256" key="1">
    <source>
        <dbReference type="ARBA" id="ARBA00022574"/>
    </source>
</evidence>
<dbReference type="OMA" id="NICCYSP"/>
<dbReference type="InterPro" id="IPR019775">
    <property type="entry name" value="WD40_repeat_CS"/>
</dbReference>
<sequence>MNCTYHCRNQVSLICIAPHKCQCQRKLCTQCQYEHGVDLKYTVPIEIFEKMMKKKFEESYLNQKFELAQQRTNFESMLSSTQKKLQQVWDELAESIKQIYDMIEMEDKSFLKIINNNMHPTELSSMDLEKLIQIINGKTLDNWKDQKNSYLKRLERTQNVWKQEVEVFSNKIRKKMMSRFQSITEAAQVYNRKNDLYKVLSQIENIDESFLNETLEMFKRDKITDCLIYLSNKKYQEMKWRFIYDILKNISEIDFNIQNYSSENYAYIRKNLIKYISQNKQIIEFLKFLVHLTAIDQRFIQCGSNSINILVEMKVDFREQSFENIRIQSTSLIGGNFVKCNFNGSNFYNVDISGMNLNYAQLFNCKWKCIKIHKLNKFDGHVGCVRSVCFSPDGSTLASGSVDNSIGLWNTKTGQQKAKLYGHSNSIISVSFSPDGSTLASGSFDNSIGLWDVKTGEKKAKLYGHTNSILSVCFSPDGTILASGSDDKSIRLWDVKTGKQQAKLDGHTHYIRSVCFSPDGSTLASGSDDSSIRLWDVKTGQQKAKLDGHTSTVYSVCFSPDGSTLASGSQDHTIRLWEMKTGEQKIQFDDNLNSILSVCFQPDGSTLASGSVDNSIRLWDVKTGKLIIKLDGHQGFVYSVCFSPDGTKLASGSFDNSIRVWNVKKDLLIQLNMSLQSQFILFQICKNPVLQVQGTLILNSIIENTKGQDLQQLFKAQGSLILEDQMNFNNNQ</sequence>
<evidence type="ECO:0000313" key="6">
    <source>
        <dbReference type="EMBL" id="CAD8214616.1"/>
    </source>
</evidence>
<feature type="repeat" description="WD" evidence="3">
    <location>
        <begin position="378"/>
        <end position="419"/>
    </location>
</feature>
<evidence type="ECO:0000256" key="3">
    <source>
        <dbReference type="PROSITE-ProRule" id="PRU00221"/>
    </source>
</evidence>
<dbReference type="Pfam" id="PF23414">
    <property type="entry name" value="Beta-prop_EML_2"/>
    <property type="match status" value="1"/>
</dbReference>
<reference evidence="6" key="1">
    <citation type="submission" date="2021-01" db="EMBL/GenBank/DDBJ databases">
        <authorList>
            <consortium name="Genoscope - CEA"/>
            <person name="William W."/>
        </authorList>
    </citation>
    <scope>NUCLEOTIDE SEQUENCE</scope>
</reference>
<feature type="repeat" description="WD" evidence="3">
    <location>
        <begin position="462"/>
        <end position="503"/>
    </location>
</feature>
<proteinExistence type="predicted"/>
<dbReference type="PANTHER" id="PTHR45333">
    <property type="entry name" value="MEMBRANE PROTEIN-RELATED"/>
    <property type="match status" value="1"/>
</dbReference>
<evidence type="ECO:0000256" key="4">
    <source>
        <dbReference type="SAM" id="Coils"/>
    </source>
</evidence>
<feature type="domain" description="EML-like second beta-propeller" evidence="5">
    <location>
        <begin position="513"/>
        <end position="665"/>
    </location>
</feature>
<dbReference type="InterPro" id="IPR055442">
    <property type="entry name" value="Beta-prop_EML-like_2nd"/>
</dbReference>
<dbReference type="PROSITE" id="PS50082">
    <property type="entry name" value="WD_REPEATS_2"/>
    <property type="match status" value="7"/>
</dbReference>
<dbReference type="EMBL" id="CAJJDP010000187">
    <property type="protein sequence ID" value="CAD8214616.1"/>
    <property type="molecule type" value="Genomic_DNA"/>
</dbReference>
<feature type="coiled-coil region" evidence="4">
    <location>
        <begin position="140"/>
        <end position="171"/>
    </location>
</feature>
<dbReference type="CDD" id="cd00200">
    <property type="entry name" value="WD40"/>
    <property type="match status" value="1"/>
</dbReference>
<dbReference type="PROSITE" id="PS00678">
    <property type="entry name" value="WD_REPEATS_1"/>
    <property type="match status" value="7"/>
</dbReference>
<dbReference type="OrthoDB" id="538223at2759"/>
<dbReference type="SMART" id="SM00320">
    <property type="entry name" value="WD40"/>
    <property type="match status" value="7"/>
</dbReference>
<comment type="caution">
    <text evidence="6">The sequence shown here is derived from an EMBL/GenBank/DDBJ whole genome shotgun (WGS) entry which is preliminary data.</text>
</comment>
<accession>A0A8S1YIM7</accession>
<dbReference type="InterPro" id="IPR001646">
    <property type="entry name" value="5peptide_repeat"/>
</dbReference>
<keyword evidence="7" id="KW-1185">Reference proteome</keyword>
<keyword evidence="1 3" id="KW-0853">WD repeat</keyword>
<feature type="repeat" description="WD" evidence="3">
    <location>
        <begin position="630"/>
        <end position="671"/>
    </location>
</feature>
<evidence type="ECO:0000259" key="5">
    <source>
        <dbReference type="Pfam" id="PF23414"/>
    </source>
</evidence>
<feature type="repeat" description="WD" evidence="3">
    <location>
        <begin position="420"/>
        <end position="461"/>
    </location>
</feature>
<feature type="repeat" description="WD" evidence="3">
    <location>
        <begin position="546"/>
        <end position="587"/>
    </location>
</feature>
<dbReference type="AlphaFoldDB" id="A0A8S1YIM7"/>
<keyword evidence="4" id="KW-0175">Coiled coil</keyword>
<name>A0A8S1YIM7_PAROT</name>
<keyword evidence="2" id="KW-0677">Repeat</keyword>
<dbReference type="InterPro" id="IPR001680">
    <property type="entry name" value="WD40_rpt"/>
</dbReference>
<dbReference type="PROSITE" id="PS50294">
    <property type="entry name" value="WD_REPEATS_REGION"/>
    <property type="match status" value="7"/>
</dbReference>